<name>A0AAN6V0S6_9PEZI</name>
<evidence type="ECO:0000313" key="13">
    <source>
        <dbReference type="Proteomes" id="UP001302676"/>
    </source>
</evidence>
<dbReference type="GO" id="GO:0003723">
    <property type="term" value="F:RNA binding"/>
    <property type="evidence" value="ECO:0007669"/>
    <property type="project" value="UniProtKB-UniRule"/>
</dbReference>
<keyword evidence="5" id="KW-0508">mRNA splicing</keyword>
<protein>
    <recommendedName>
        <fullName evidence="8">U4/U6 snRNA-associated-splicing factor PRP24</fullName>
    </recommendedName>
</protein>
<dbReference type="RefSeq" id="XP_062636049.1">
    <property type="nucleotide sequence ID" value="XM_062777559.1"/>
</dbReference>
<dbReference type="FunFam" id="3.30.70.330:FF:000365">
    <property type="entry name" value="U4/U6 snRNA-associated-splicing factor PRP24"/>
    <property type="match status" value="1"/>
</dbReference>
<dbReference type="SUPFAM" id="SSF54928">
    <property type="entry name" value="RNA-binding domain, RBD"/>
    <property type="match status" value="3"/>
</dbReference>
<keyword evidence="3" id="KW-0677">Repeat</keyword>
<dbReference type="Gene3D" id="1.25.40.10">
    <property type="entry name" value="Tetratricopeptide repeat domain"/>
    <property type="match status" value="2"/>
</dbReference>
<dbReference type="InterPro" id="IPR031766">
    <property type="entry name" value="RRM_occluded"/>
</dbReference>
<evidence type="ECO:0000256" key="7">
    <source>
        <dbReference type="ARBA" id="ARBA00093374"/>
    </source>
</evidence>
<feature type="region of interest" description="Disordered" evidence="10">
    <location>
        <begin position="983"/>
        <end position="1151"/>
    </location>
</feature>
<dbReference type="SUPFAM" id="SSF48452">
    <property type="entry name" value="TPR-like"/>
    <property type="match status" value="1"/>
</dbReference>
<feature type="compositionally biased region" description="Low complexity" evidence="10">
    <location>
        <begin position="535"/>
        <end position="558"/>
    </location>
</feature>
<feature type="compositionally biased region" description="Basic and acidic residues" evidence="10">
    <location>
        <begin position="1118"/>
        <end position="1137"/>
    </location>
</feature>
<keyword evidence="2" id="KW-0507">mRNA processing</keyword>
<evidence type="ECO:0000256" key="1">
    <source>
        <dbReference type="ARBA" id="ARBA00004123"/>
    </source>
</evidence>
<feature type="compositionally biased region" description="Basic and acidic residues" evidence="10">
    <location>
        <begin position="984"/>
        <end position="994"/>
    </location>
</feature>
<feature type="compositionally biased region" description="Basic and acidic residues" evidence="10">
    <location>
        <begin position="583"/>
        <end position="602"/>
    </location>
</feature>
<evidence type="ECO:0000256" key="8">
    <source>
        <dbReference type="ARBA" id="ARBA00093627"/>
    </source>
</evidence>
<dbReference type="GO" id="GO:0006397">
    <property type="term" value="P:mRNA processing"/>
    <property type="evidence" value="ECO:0007669"/>
    <property type="project" value="UniProtKB-KW"/>
</dbReference>
<evidence type="ECO:0000256" key="2">
    <source>
        <dbReference type="ARBA" id="ARBA00022664"/>
    </source>
</evidence>
<evidence type="ECO:0000256" key="6">
    <source>
        <dbReference type="ARBA" id="ARBA00023242"/>
    </source>
</evidence>
<evidence type="ECO:0000256" key="4">
    <source>
        <dbReference type="ARBA" id="ARBA00022884"/>
    </source>
</evidence>
<keyword evidence="13" id="KW-1185">Reference proteome</keyword>
<dbReference type="Pfam" id="PF00076">
    <property type="entry name" value="RRM_1"/>
    <property type="match status" value="3"/>
</dbReference>
<sequence>MENTPVGEDNWVEYADRQLREATSLEARKAVQNTFRKATHAEPGSIKVWMAFCEYFWKLYSDSQSGSEVGWSPADQRIAHGTFTLDAALSLWQEGYEAVTYRLADSHVLWDRWVSLEMNLLRRTATDAGIRRITHLFKNRLATPHATWDDTAQNFSNFLSDYNRRAYESEMQDVTRVAQTAKRLYNMRDPWETKLTQAAREGDPAALRGVMSEYTEWEIRLIKSKDGARDLHDNFRICLALFSRALTGPLASDESTWLNYCVLISTTHTDTKAGRYHLPPNLLPSMLDVLRCAVCHIPWSGPLWARYILTAEEVGLTFHEVEGIKHAATDSPHLDRDGMMGVVEMYSAWCGYLKRSAMNPLASEEAVDIAEVGLPSALEDVTHWGKRKYGETYQGDPQFRLEKILIQFLTDRKDDVEGARRVWEGLSRVEMHANSYDFWISWYQWEMVVFASARSRIRSPTPASIAQGRRVPTFATRVFQLALKLRTIDWPERIMEVYLRHCNDYELPEALREAQDTLYKTQKGVAKRREKELRQAALAAQEQQQAAAQNDQPMADAAAVDDANLSPGSKRKRENTPGEDDHDGIKRARSETYGDEPKRDRENTSVWVANLPKDATQTKLKQFFRGYGHINNIDLQQDEQTATALIELGSAEDARSALVRDAKYFGEHVVQVTPATDCTLFVTNYPPEADEQYLRSLFKDCGQIFSVRFPSLKYNTKRRFCYVTFRERAAAAAATKLDGKPLESGKYKLLAKYSDPAARQNRRGAQAEERELHIVNLPRSTSEDDVHALFAKAGRVVSVRVPRNMAGQSHGTAFVVMDTKAAAQDAIKTLDKLIFGSHPIKVELSRPPINKITATNRATGPDNSTPEAGSPAPGDGEGSSSQSGSGSVGSAPAEIAARTIALLNVPDTMTDARLRAVLAAALPSGAEDLTRLVLHPQHGGAVLEFASASAAGKAALTVDGLEVDAPSGGTRTLRTGTVSQLLKAKGEKRVDRVDSPAAAQSHSVSGSGAGASQVDGQPPKQTTKNTAGLMPPPPVIVRRPAVGGAKSGGPRRALGFLGGVSKKAGEGKTGDDTSKNPDNEATMTNGDGPKSDHAPVTTTNTGGKSNDDFKKLFLGPSKDTKVEQDVGEGGKDEKEAGNSEVKVVVNGNKAE</sequence>
<evidence type="ECO:0000256" key="3">
    <source>
        <dbReference type="ARBA" id="ARBA00022737"/>
    </source>
</evidence>
<dbReference type="GO" id="GO:0005688">
    <property type="term" value="C:U6 snRNP"/>
    <property type="evidence" value="ECO:0007669"/>
    <property type="project" value="UniProtKB-ARBA"/>
</dbReference>
<proteinExistence type="predicted"/>
<dbReference type="PROSITE" id="PS50102">
    <property type="entry name" value="RRM"/>
    <property type="match status" value="3"/>
</dbReference>
<comment type="subcellular location">
    <subcellularLocation>
        <location evidence="1">Nucleus</location>
    </subcellularLocation>
</comment>
<keyword evidence="6" id="KW-0539">Nucleus</keyword>
<dbReference type="InterPro" id="IPR035979">
    <property type="entry name" value="RBD_domain_sf"/>
</dbReference>
<evidence type="ECO:0000313" key="12">
    <source>
        <dbReference type="EMBL" id="KAK4142678.1"/>
    </source>
</evidence>
<feature type="domain" description="RRM" evidence="11">
    <location>
        <begin position="604"/>
        <end position="677"/>
    </location>
</feature>
<feature type="domain" description="RRM" evidence="11">
    <location>
        <begin position="770"/>
        <end position="847"/>
    </location>
</feature>
<dbReference type="SMART" id="SM00386">
    <property type="entry name" value="HAT"/>
    <property type="match status" value="3"/>
</dbReference>
<feature type="region of interest" description="Disordered" evidence="10">
    <location>
        <begin position="846"/>
        <end position="890"/>
    </location>
</feature>
<dbReference type="InterPro" id="IPR000504">
    <property type="entry name" value="RRM_dom"/>
</dbReference>
<dbReference type="InterPro" id="IPR003107">
    <property type="entry name" value="HAT"/>
</dbReference>
<dbReference type="InterPro" id="IPR011990">
    <property type="entry name" value="TPR-like_helical_dom_sf"/>
</dbReference>
<dbReference type="GO" id="GO:0008380">
    <property type="term" value="P:RNA splicing"/>
    <property type="evidence" value="ECO:0007669"/>
    <property type="project" value="UniProtKB-KW"/>
</dbReference>
<dbReference type="EMBL" id="MU853594">
    <property type="protein sequence ID" value="KAK4142678.1"/>
    <property type="molecule type" value="Genomic_DNA"/>
</dbReference>
<keyword evidence="4 9" id="KW-0694">RNA-binding</keyword>
<evidence type="ECO:0000256" key="10">
    <source>
        <dbReference type="SAM" id="MobiDB-lite"/>
    </source>
</evidence>
<evidence type="ECO:0000259" key="11">
    <source>
        <dbReference type="PROSITE" id="PS50102"/>
    </source>
</evidence>
<reference evidence="12" key="1">
    <citation type="journal article" date="2023" name="Mol. Phylogenet. Evol.">
        <title>Genome-scale phylogeny and comparative genomics of the fungal order Sordariales.</title>
        <authorList>
            <person name="Hensen N."/>
            <person name="Bonometti L."/>
            <person name="Westerberg I."/>
            <person name="Brannstrom I.O."/>
            <person name="Guillou S."/>
            <person name="Cros-Aarteil S."/>
            <person name="Calhoun S."/>
            <person name="Haridas S."/>
            <person name="Kuo A."/>
            <person name="Mondo S."/>
            <person name="Pangilinan J."/>
            <person name="Riley R."/>
            <person name="LaButti K."/>
            <person name="Andreopoulos B."/>
            <person name="Lipzen A."/>
            <person name="Chen C."/>
            <person name="Yan M."/>
            <person name="Daum C."/>
            <person name="Ng V."/>
            <person name="Clum A."/>
            <person name="Steindorff A."/>
            <person name="Ohm R.A."/>
            <person name="Martin F."/>
            <person name="Silar P."/>
            <person name="Natvig D.O."/>
            <person name="Lalanne C."/>
            <person name="Gautier V."/>
            <person name="Ament-Velasquez S.L."/>
            <person name="Kruys A."/>
            <person name="Hutchinson M.I."/>
            <person name="Powell A.J."/>
            <person name="Barry K."/>
            <person name="Miller A.N."/>
            <person name="Grigoriev I.V."/>
            <person name="Debuchy R."/>
            <person name="Gladieux P."/>
            <person name="Hiltunen Thoren M."/>
            <person name="Johannesson H."/>
        </authorList>
    </citation>
    <scope>NUCLEOTIDE SEQUENCE</scope>
    <source>
        <strain evidence="12">CBS 141.50</strain>
    </source>
</reference>
<feature type="domain" description="RRM" evidence="11">
    <location>
        <begin position="678"/>
        <end position="756"/>
    </location>
</feature>
<feature type="compositionally biased region" description="Low complexity" evidence="10">
    <location>
        <begin position="878"/>
        <end position="890"/>
    </location>
</feature>
<evidence type="ECO:0000256" key="5">
    <source>
        <dbReference type="ARBA" id="ARBA00023187"/>
    </source>
</evidence>
<feature type="region of interest" description="Disordered" evidence="10">
    <location>
        <begin position="535"/>
        <end position="602"/>
    </location>
</feature>
<dbReference type="Gene3D" id="3.30.70.330">
    <property type="match status" value="4"/>
</dbReference>
<dbReference type="PANTHER" id="PTHR24012">
    <property type="entry name" value="RNA BINDING PROTEIN"/>
    <property type="match status" value="1"/>
</dbReference>
<dbReference type="AlphaFoldDB" id="A0AAN6V0S6"/>
<feature type="compositionally biased region" description="Low complexity" evidence="10">
    <location>
        <begin position="997"/>
        <end position="1014"/>
    </location>
</feature>
<dbReference type="Proteomes" id="UP001302676">
    <property type="component" value="Unassembled WGS sequence"/>
</dbReference>
<dbReference type="GeneID" id="87814172"/>
<accession>A0AAN6V0S6</accession>
<gene>
    <name evidence="12" type="ORF">C8A04DRAFT_13038</name>
</gene>
<dbReference type="InterPro" id="IPR012677">
    <property type="entry name" value="Nucleotide-bd_a/b_plait_sf"/>
</dbReference>
<feature type="compositionally biased region" description="Polar residues" evidence="10">
    <location>
        <begin position="852"/>
        <end position="867"/>
    </location>
</feature>
<dbReference type="SMART" id="SM00360">
    <property type="entry name" value="RRM"/>
    <property type="match status" value="3"/>
</dbReference>
<dbReference type="Pfam" id="PF16842">
    <property type="entry name" value="RRM_occluded"/>
    <property type="match status" value="1"/>
</dbReference>
<feature type="compositionally biased region" description="Basic and acidic residues" evidence="10">
    <location>
        <begin position="1063"/>
        <end position="1078"/>
    </location>
</feature>
<evidence type="ECO:0000256" key="9">
    <source>
        <dbReference type="PROSITE-ProRule" id="PRU00176"/>
    </source>
</evidence>
<dbReference type="InterPro" id="IPR034397">
    <property type="entry name" value="Prp24_RRM1"/>
</dbReference>
<dbReference type="CDD" id="cd00590">
    <property type="entry name" value="RRM_SF"/>
    <property type="match status" value="1"/>
</dbReference>
<organism evidence="12 13">
    <name type="scientific">Dichotomopilus funicola</name>
    <dbReference type="NCBI Taxonomy" id="1934379"/>
    <lineage>
        <taxon>Eukaryota</taxon>
        <taxon>Fungi</taxon>
        <taxon>Dikarya</taxon>
        <taxon>Ascomycota</taxon>
        <taxon>Pezizomycotina</taxon>
        <taxon>Sordariomycetes</taxon>
        <taxon>Sordariomycetidae</taxon>
        <taxon>Sordariales</taxon>
        <taxon>Chaetomiaceae</taxon>
        <taxon>Dichotomopilus</taxon>
    </lineage>
</organism>
<dbReference type="CDD" id="cd12296">
    <property type="entry name" value="RRM1_Prp24"/>
    <property type="match status" value="1"/>
</dbReference>
<comment type="function">
    <text evidence="7">Functions as a recycling factor of the spliceosome, a machinery that forms on each precursor-messenger RNA (pre-mRNA) and catalyzes the removal of introns. Chaperones the re-annealing of U4 and U6 snRNAs (small nuclear RNAs) released from previous rounds of splicing, an initial step in reforming the U4/U6-U5 tri-snRNP (small nuclear ribonucleoprotein) that can reassemble into another spliceosome complex; this step involves binding U6 and facilitating the unwinding of the U6 internal stem loop, followed by base-pairing of U6 to U4.</text>
</comment>
<comment type="caution">
    <text evidence="12">The sequence shown here is derived from an EMBL/GenBank/DDBJ whole genome shotgun (WGS) entry which is preliminary data.</text>
</comment>
<reference evidence="12" key="2">
    <citation type="submission" date="2023-05" db="EMBL/GenBank/DDBJ databases">
        <authorList>
            <consortium name="Lawrence Berkeley National Laboratory"/>
            <person name="Steindorff A."/>
            <person name="Hensen N."/>
            <person name="Bonometti L."/>
            <person name="Westerberg I."/>
            <person name="Brannstrom I.O."/>
            <person name="Guillou S."/>
            <person name="Cros-Aarteil S."/>
            <person name="Calhoun S."/>
            <person name="Haridas S."/>
            <person name="Kuo A."/>
            <person name="Mondo S."/>
            <person name="Pangilinan J."/>
            <person name="Riley R."/>
            <person name="Labutti K."/>
            <person name="Andreopoulos B."/>
            <person name="Lipzen A."/>
            <person name="Chen C."/>
            <person name="Yanf M."/>
            <person name="Daum C."/>
            <person name="Ng V."/>
            <person name="Clum A."/>
            <person name="Ohm R."/>
            <person name="Martin F."/>
            <person name="Silar P."/>
            <person name="Natvig D."/>
            <person name="Lalanne C."/>
            <person name="Gautier V."/>
            <person name="Ament-Velasquez S.L."/>
            <person name="Kruys A."/>
            <person name="Hutchinson M.I."/>
            <person name="Powell A.J."/>
            <person name="Barry K."/>
            <person name="Miller A.N."/>
            <person name="Grigoriev I.V."/>
            <person name="Debuchy R."/>
            <person name="Gladieux P."/>
            <person name="Thoren M.H."/>
            <person name="Johannesson H."/>
        </authorList>
    </citation>
    <scope>NUCLEOTIDE SEQUENCE</scope>
    <source>
        <strain evidence="12">CBS 141.50</strain>
    </source>
</reference>